<keyword evidence="5" id="KW-0274">FAD</keyword>
<dbReference type="InterPro" id="IPR039650">
    <property type="entry name" value="HdrA-like"/>
</dbReference>
<evidence type="ECO:0000256" key="2">
    <source>
        <dbReference type="ARBA" id="ARBA00006561"/>
    </source>
</evidence>
<dbReference type="PROSITE" id="PS51379">
    <property type="entry name" value="4FE4S_FER_2"/>
    <property type="match status" value="2"/>
</dbReference>
<evidence type="ECO:0000259" key="9">
    <source>
        <dbReference type="PROSITE" id="PS51379"/>
    </source>
</evidence>
<comment type="cofactor">
    <cofactor evidence="1">
        <name>FAD</name>
        <dbReference type="ChEBI" id="CHEBI:57692"/>
    </cofactor>
</comment>
<name>X0SNP3_9ZZZZ</name>
<protein>
    <recommendedName>
        <fullName evidence="9">4Fe-4S ferredoxin-type domain-containing protein</fullName>
    </recommendedName>
</protein>
<dbReference type="SUPFAM" id="SSF51905">
    <property type="entry name" value="FAD/NAD(P)-binding domain"/>
    <property type="match status" value="1"/>
</dbReference>
<keyword evidence="3" id="KW-0004">4Fe-4S</keyword>
<evidence type="ECO:0000256" key="8">
    <source>
        <dbReference type="ARBA" id="ARBA00023014"/>
    </source>
</evidence>
<dbReference type="AlphaFoldDB" id="X0SNP3"/>
<gene>
    <name evidence="10" type="ORF">S01H1_11859</name>
</gene>
<organism evidence="10">
    <name type="scientific">marine sediment metagenome</name>
    <dbReference type="NCBI Taxonomy" id="412755"/>
    <lineage>
        <taxon>unclassified sequences</taxon>
        <taxon>metagenomes</taxon>
        <taxon>ecological metagenomes</taxon>
    </lineage>
</organism>
<evidence type="ECO:0000256" key="1">
    <source>
        <dbReference type="ARBA" id="ARBA00001974"/>
    </source>
</evidence>
<comment type="caution">
    <text evidence="10">The sequence shown here is derived from an EMBL/GenBank/DDBJ whole genome shotgun (WGS) entry which is preliminary data.</text>
</comment>
<dbReference type="PANTHER" id="PTHR43498:SF1">
    <property type="entry name" value="COB--COM HETERODISULFIDE REDUCTASE IRON-SULFUR SUBUNIT A"/>
    <property type="match status" value="1"/>
</dbReference>
<evidence type="ECO:0000256" key="3">
    <source>
        <dbReference type="ARBA" id="ARBA00022485"/>
    </source>
</evidence>
<dbReference type="GO" id="GO:0051539">
    <property type="term" value="F:4 iron, 4 sulfur cluster binding"/>
    <property type="evidence" value="ECO:0007669"/>
    <property type="project" value="UniProtKB-KW"/>
</dbReference>
<evidence type="ECO:0000256" key="6">
    <source>
        <dbReference type="ARBA" id="ARBA00023002"/>
    </source>
</evidence>
<feature type="domain" description="4Fe-4S ferredoxin-type" evidence="9">
    <location>
        <begin position="209"/>
        <end position="238"/>
    </location>
</feature>
<comment type="similarity">
    <text evidence="2">Belongs to the HdrA family.</text>
</comment>
<keyword evidence="8" id="KW-0411">Iron-sulfur</keyword>
<evidence type="ECO:0000256" key="5">
    <source>
        <dbReference type="ARBA" id="ARBA00022827"/>
    </source>
</evidence>
<dbReference type="SUPFAM" id="SSF54862">
    <property type="entry name" value="4Fe-4S ferredoxins"/>
    <property type="match status" value="1"/>
</dbReference>
<evidence type="ECO:0000256" key="7">
    <source>
        <dbReference type="ARBA" id="ARBA00023004"/>
    </source>
</evidence>
<dbReference type="Gene3D" id="3.30.70.20">
    <property type="match status" value="1"/>
</dbReference>
<evidence type="ECO:0000313" key="10">
    <source>
        <dbReference type="EMBL" id="GAF82718.1"/>
    </source>
</evidence>
<dbReference type="Gene3D" id="3.50.50.60">
    <property type="entry name" value="FAD/NAD(P)-binding domain"/>
    <property type="match status" value="1"/>
</dbReference>
<dbReference type="InterPro" id="IPR036188">
    <property type="entry name" value="FAD/NAD-bd_sf"/>
</dbReference>
<dbReference type="InterPro" id="IPR017900">
    <property type="entry name" value="4Fe4S_Fe_S_CS"/>
</dbReference>
<keyword evidence="6" id="KW-0560">Oxidoreductase</keyword>
<evidence type="ECO:0000256" key="4">
    <source>
        <dbReference type="ARBA" id="ARBA00022723"/>
    </source>
</evidence>
<dbReference type="InterPro" id="IPR017896">
    <property type="entry name" value="4Fe4S_Fe-S-bd"/>
</dbReference>
<dbReference type="EMBL" id="BARS01006062">
    <property type="protein sequence ID" value="GAF82718.1"/>
    <property type="molecule type" value="Genomic_DNA"/>
</dbReference>
<feature type="domain" description="4Fe-4S ferredoxin-type" evidence="9">
    <location>
        <begin position="170"/>
        <end position="199"/>
    </location>
</feature>
<dbReference type="GO" id="GO:0046872">
    <property type="term" value="F:metal ion binding"/>
    <property type="evidence" value="ECO:0007669"/>
    <property type="project" value="UniProtKB-KW"/>
</dbReference>
<dbReference type="PROSITE" id="PS00198">
    <property type="entry name" value="4FE4S_FER_1"/>
    <property type="match status" value="1"/>
</dbReference>
<dbReference type="PANTHER" id="PTHR43498">
    <property type="entry name" value="FERREDOXIN:COB-COM HETERODISULFIDE REDUCTASE SUBUNIT A"/>
    <property type="match status" value="1"/>
</dbReference>
<proteinExistence type="inferred from homology"/>
<reference evidence="10" key="1">
    <citation type="journal article" date="2014" name="Front. Microbiol.">
        <title>High frequency of phylogenetically diverse reductive dehalogenase-homologous genes in deep subseafloor sedimentary metagenomes.</title>
        <authorList>
            <person name="Kawai M."/>
            <person name="Futagami T."/>
            <person name="Toyoda A."/>
            <person name="Takaki Y."/>
            <person name="Nishi S."/>
            <person name="Hori S."/>
            <person name="Arai W."/>
            <person name="Tsubouchi T."/>
            <person name="Morono Y."/>
            <person name="Uchiyama I."/>
            <person name="Ito T."/>
            <person name="Fujiyama A."/>
            <person name="Inagaki F."/>
            <person name="Takami H."/>
        </authorList>
    </citation>
    <scope>NUCLEOTIDE SEQUENCE</scope>
    <source>
        <strain evidence="10">Expedition CK06-06</strain>
    </source>
</reference>
<dbReference type="GO" id="GO:0016491">
    <property type="term" value="F:oxidoreductase activity"/>
    <property type="evidence" value="ECO:0007669"/>
    <property type="project" value="UniProtKB-KW"/>
</dbReference>
<keyword evidence="5" id="KW-0285">Flavoprotein</keyword>
<accession>X0SNP3</accession>
<keyword evidence="4" id="KW-0479">Metal-binding</keyword>
<keyword evidence="7" id="KW-0408">Iron</keyword>
<sequence>MYTAKHAILYRHKVHDGRAIVFYMDVRAGGKGYDEFVRRAIEADGAEYVRGRVSRIYRRADGKLIVRGADTLAGQAVTIEADLVVLADAIVPRAGGNELAQMLGIAYDTNGFYSEAHPKLRPVETATAGVFLAGACQSPKDIPDSVAQASAAAAKALGLFSNPELEREPIVARVNEQMCVHCRACIKACPYGAIEDYDIKDRKGNVVRTVARVNEGVCQGCGTCVAVCRSNSIDLDGFTDEQILVQIATLE</sequence>
<dbReference type="Pfam" id="PF12838">
    <property type="entry name" value="Fer4_7"/>
    <property type="match status" value="1"/>
</dbReference>